<keyword evidence="2" id="KW-0812">Transmembrane</keyword>
<organism evidence="3 4">
    <name type="scientific">Streptomyces luteosporeus</name>
    <dbReference type="NCBI Taxonomy" id="173856"/>
    <lineage>
        <taxon>Bacteria</taxon>
        <taxon>Bacillati</taxon>
        <taxon>Actinomycetota</taxon>
        <taxon>Actinomycetes</taxon>
        <taxon>Kitasatosporales</taxon>
        <taxon>Streptomycetaceae</taxon>
        <taxon>Streptomyces</taxon>
    </lineage>
</organism>
<keyword evidence="2" id="KW-0472">Membrane</keyword>
<sequence>MTRRSAVSASAALLCAVILIAGGVFYLSGGYDHWRDDRSFADACDGALRADQMRTALDSDSVRASAATRRDIGAVTACRVKDRSNDRTVSVEVHWGSETAGAAAAALRHRFVTDPVIAAVPVGNGWRGAVVSDGGELFGAVELACSNKRDESLIVNLHTPVKAKDPDQRRNVARLATSAARSAAQHYDCVAQPGKPVERISPDPVRNPVPLARAKGTCAVVVRDAEGARKAGAASVQEAPTDPDTPAEDCYLRNSEGKEIYRLTALYGNFANGPRHGSSPDLAGDSGFGDGARYGYATAACPRDKERSLYVISAPMWTNRTPDPEFAHAALKSFAEESARNHGCGDLKLP</sequence>
<proteinExistence type="predicted"/>
<evidence type="ECO:0000256" key="1">
    <source>
        <dbReference type="SAM" id="MobiDB-lite"/>
    </source>
</evidence>
<evidence type="ECO:0000313" key="4">
    <source>
        <dbReference type="Proteomes" id="UP001500886"/>
    </source>
</evidence>
<comment type="caution">
    <text evidence="3">The sequence shown here is derived from an EMBL/GenBank/DDBJ whole genome shotgun (WGS) entry which is preliminary data.</text>
</comment>
<dbReference type="Proteomes" id="UP001500886">
    <property type="component" value="Unassembled WGS sequence"/>
</dbReference>
<feature type="region of interest" description="Disordered" evidence="1">
    <location>
        <begin position="229"/>
        <end position="248"/>
    </location>
</feature>
<evidence type="ECO:0000256" key="2">
    <source>
        <dbReference type="SAM" id="Phobius"/>
    </source>
</evidence>
<name>A0ABN3U6X9_9ACTN</name>
<reference evidence="3 4" key="1">
    <citation type="journal article" date="2019" name="Int. J. Syst. Evol. Microbiol.">
        <title>The Global Catalogue of Microorganisms (GCM) 10K type strain sequencing project: providing services to taxonomists for standard genome sequencing and annotation.</title>
        <authorList>
            <consortium name="The Broad Institute Genomics Platform"/>
            <consortium name="The Broad Institute Genome Sequencing Center for Infectious Disease"/>
            <person name="Wu L."/>
            <person name="Ma J."/>
        </authorList>
    </citation>
    <scope>NUCLEOTIDE SEQUENCE [LARGE SCALE GENOMIC DNA]</scope>
    <source>
        <strain evidence="3 4">JCM 4542</strain>
    </source>
</reference>
<dbReference type="EMBL" id="BAAASL010000032">
    <property type="protein sequence ID" value="GAA2725739.1"/>
    <property type="molecule type" value="Genomic_DNA"/>
</dbReference>
<keyword evidence="2" id="KW-1133">Transmembrane helix</keyword>
<protein>
    <submittedName>
        <fullName evidence="3">Uncharacterized protein</fullName>
    </submittedName>
</protein>
<accession>A0ABN3U6X9</accession>
<feature type="transmembrane region" description="Helical" evidence="2">
    <location>
        <begin position="6"/>
        <end position="28"/>
    </location>
</feature>
<evidence type="ECO:0000313" key="3">
    <source>
        <dbReference type="EMBL" id="GAA2725739.1"/>
    </source>
</evidence>
<gene>
    <name evidence="3" type="ORF">GCM10010315_58550</name>
</gene>
<keyword evidence="4" id="KW-1185">Reference proteome</keyword>